<evidence type="ECO:0000259" key="4">
    <source>
        <dbReference type="Pfam" id="PF00370"/>
    </source>
</evidence>
<keyword evidence="2" id="KW-0808">Transferase</keyword>
<keyword evidence="6" id="KW-1185">Reference proteome</keyword>
<accession>A0A9X6NF29</accession>
<name>A0A9X6NF29_HYPEX</name>
<comment type="similarity">
    <text evidence="1">Belongs to the FGGY kinase family.</text>
</comment>
<dbReference type="EMBL" id="MTYJ01000251">
    <property type="protein sequence ID" value="OWA52094.1"/>
    <property type="molecule type" value="Genomic_DNA"/>
</dbReference>
<evidence type="ECO:0000256" key="2">
    <source>
        <dbReference type="ARBA" id="ARBA00022679"/>
    </source>
</evidence>
<evidence type="ECO:0000313" key="6">
    <source>
        <dbReference type="Proteomes" id="UP000192578"/>
    </source>
</evidence>
<evidence type="ECO:0000256" key="3">
    <source>
        <dbReference type="ARBA" id="ARBA00022777"/>
    </source>
</evidence>
<reference evidence="6" key="1">
    <citation type="submission" date="2017-01" db="EMBL/GenBank/DDBJ databases">
        <title>Comparative genomics of anhydrobiosis in the tardigrade Hypsibius dujardini.</title>
        <authorList>
            <person name="Yoshida Y."/>
            <person name="Koutsovoulos G."/>
            <person name="Laetsch D."/>
            <person name="Stevens L."/>
            <person name="Kumar S."/>
            <person name="Horikawa D."/>
            <person name="Ishino K."/>
            <person name="Komine S."/>
            <person name="Tomita M."/>
            <person name="Blaxter M."/>
            <person name="Arakawa K."/>
        </authorList>
    </citation>
    <scope>NUCLEOTIDE SEQUENCE [LARGE SCALE GENOMIC DNA]</scope>
    <source>
        <strain evidence="6">Z151</strain>
    </source>
</reference>
<comment type="caution">
    <text evidence="5">The sequence shown here is derived from an EMBL/GenBank/DDBJ whole genome shotgun (WGS) entry which is preliminary data.</text>
</comment>
<organism evidence="5 6">
    <name type="scientific">Hypsibius exemplaris</name>
    <name type="common">Freshwater tardigrade</name>
    <dbReference type="NCBI Taxonomy" id="2072580"/>
    <lineage>
        <taxon>Eukaryota</taxon>
        <taxon>Metazoa</taxon>
        <taxon>Ecdysozoa</taxon>
        <taxon>Tardigrada</taxon>
        <taxon>Eutardigrada</taxon>
        <taxon>Parachela</taxon>
        <taxon>Hypsibioidea</taxon>
        <taxon>Hypsibiidae</taxon>
        <taxon>Hypsibius</taxon>
    </lineage>
</organism>
<feature type="domain" description="Carbohydrate kinase FGGY N-terminal" evidence="4">
    <location>
        <begin position="11"/>
        <end position="238"/>
    </location>
</feature>
<dbReference type="InterPro" id="IPR018484">
    <property type="entry name" value="FGGY_N"/>
</dbReference>
<protein>
    <submittedName>
        <fullName evidence="5">Sedoheptulokinase</fullName>
    </submittedName>
</protein>
<dbReference type="Gene3D" id="3.30.420.40">
    <property type="match status" value="2"/>
</dbReference>
<dbReference type="GO" id="GO:0006071">
    <property type="term" value="P:glycerol metabolic process"/>
    <property type="evidence" value="ECO:0007669"/>
    <property type="project" value="TreeGrafter"/>
</dbReference>
<dbReference type="OrthoDB" id="10264182at2759"/>
<dbReference type="GO" id="GO:0005829">
    <property type="term" value="C:cytosol"/>
    <property type="evidence" value="ECO:0007669"/>
    <property type="project" value="TreeGrafter"/>
</dbReference>
<dbReference type="CDD" id="cd07777">
    <property type="entry name" value="ASKHA_NBD_FGGY_SHK"/>
    <property type="match status" value="1"/>
</dbReference>
<dbReference type="PANTHER" id="PTHR10196">
    <property type="entry name" value="SUGAR KINASE"/>
    <property type="match status" value="1"/>
</dbReference>
<dbReference type="InterPro" id="IPR043129">
    <property type="entry name" value="ATPase_NBD"/>
</dbReference>
<dbReference type="Proteomes" id="UP000192578">
    <property type="component" value="Unassembled WGS sequence"/>
</dbReference>
<dbReference type="PANTHER" id="PTHR10196:SF67">
    <property type="entry name" value="SEDOHEPTULOKINASE"/>
    <property type="match status" value="1"/>
</dbReference>
<sequence length="513" mass="56433">MDPPLSEGDLVLGIDLGTTTVKICVINAVSKEIVLEKARKTNADISTADLAASYANAEAVKDVVGFSEQDVRKIWTTVNGLLAGVDDSLTGKIKAIGLCGQQHGVMFWNQASCDEEIEDLHKDIPVGCSISSLITWQDQRCSREFLDSLPHAEPKQVVATGYGSASIFWLAKNAPDHLNGYDRAGTVMDFFATILARGRSMISPQNAETWGFFDRFEMSWNWDRLKESAFPIDLLPAISGQGCFLFVGHLRATARRNGEDVHLERSWHGITKRSVYVGVAYGDLQTSFIATVQNDDDAVLNFSTSSQVSFIRTRTDLPIPSSCDVRTYFGRMPDGVESHAGRELIVAPSLNGGNVLTFFVHNLKEWVESIGGTVNEEDIWPRVIALANEKNWAESNDPTVKPTLYGERFDANLRATVGNLSLVNADLGSLIRGILKGVIDNLEAMLPADYLRQSNVKRIVLTGSLFRTFPQLVQHVSRVFGLPIVLKEDTRDAAFGAALAVSTMTKDAWLQYL</sequence>
<evidence type="ECO:0000256" key="1">
    <source>
        <dbReference type="ARBA" id="ARBA00009156"/>
    </source>
</evidence>
<dbReference type="GO" id="GO:0050277">
    <property type="term" value="F:sedoheptulokinase activity"/>
    <property type="evidence" value="ECO:0007669"/>
    <property type="project" value="TreeGrafter"/>
</dbReference>
<evidence type="ECO:0000313" key="5">
    <source>
        <dbReference type="EMBL" id="OWA52094.1"/>
    </source>
</evidence>
<dbReference type="SUPFAM" id="SSF53067">
    <property type="entry name" value="Actin-like ATPase domain"/>
    <property type="match status" value="2"/>
</dbReference>
<dbReference type="Pfam" id="PF00370">
    <property type="entry name" value="FGGY_N"/>
    <property type="match status" value="1"/>
</dbReference>
<keyword evidence="3" id="KW-0418">Kinase</keyword>
<proteinExistence type="inferred from homology"/>
<gene>
    <name evidence="5" type="ORF">BV898_16557</name>
</gene>
<dbReference type="AlphaFoldDB" id="A0A9X6NF29"/>